<evidence type="ECO:0000256" key="4">
    <source>
        <dbReference type="ARBA" id="ARBA00022630"/>
    </source>
</evidence>
<evidence type="ECO:0000313" key="11">
    <source>
        <dbReference type="EMBL" id="MFH6564832.1"/>
    </source>
</evidence>
<dbReference type="PANTHER" id="PTHR13914">
    <property type="entry name" value="PROLINE OXIDASE"/>
    <property type="match status" value="1"/>
</dbReference>
<evidence type="ECO:0000256" key="9">
    <source>
        <dbReference type="ARBA" id="ARBA00048779"/>
    </source>
</evidence>
<dbReference type="SUPFAM" id="SSF51730">
    <property type="entry name" value="FAD-linked oxidoreductase"/>
    <property type="match status" value="1"/>
</dbReference>
<protein>
    <recommendedName>
        <fullName evidence="3">proline dehydrogenase</fullName>
        <ecNumber evidence="3">1.5.5.2</ecNumber>
    </recommendedName>
</protein>
<feature type="domain" description="Proline dehydrogenase" evidence="10">
    <location>
        <begin position="70"/>
        <end position="329"/>
    </location>
</feature>
<keyword evidence="12" id="KW-1185">Reference proteome</keyword>
<evidence type="ECO:0000256" key="8">
    <source>
        <dbReference type="ARBA" id="ARBA00023062"/>
    </source>
</evidence>
<keyword evidence="6" id="KW-0274">FAD</keyword>
<evidence type="ECO:0000256" key="3">
    <source>
        <dbReference type="ARBA" id="ARBA00012695"/>
    </source>
</evidence>
<comment type="cofactor">
    <cofactor evidence="1">
        <name>FAD</name>
        <dbReference type="ChEBI" id="CHEBI:57692"/>
    </cofactor>
</comment>
<keyword evidence="4" id="KW-0285">Flavoprotein</keyword>
<keyword evidence="8" id="KW-0642">Proline metabolism</keyword>
<dbReference type="RefSeq" id="WP_395246478.1">
    <property type="nucleotide sequence ID" value="NZ_JBINXA010000003.1"/>
</dbReference>
<sequence length="336" mass="37625">MLLPKGVVALLRPWFFDALARRNGSWLFFVSGIDMQIFNALMARAIPFIPRAIIQKISRRYIAGATLGEALARVQQLNEQGFCVTIDVLGETVSTPQQAENTAIDYIDLLEAIQANGLKANISIKPSSLGLLLDMQQCTRLAERILEAAEGHQNSVCIDMEDVNCTQKEIDLFRQLRIGHDNVGLALQAYLKRTYQDIEALTRETNTFRICKGIYVEERSHLVNGSWSDRTAINTHFLNHVMRCFNTGSFVGVATHDAALIEQVIALARDNGIDSTQFEFQMLLGVCEPLRDKVLKMGFSVRIYVPFGMDWYGYSTRRLNENPSIAGHVAKALIGL</sequence>
<gene>
    <name evidence="11" type="ORF">ACHMWK_02355</name>
</gene>
<dbReference type="InterPro" id="IPR002872">
    <property type="entry name" value="Proline_DH_dom"/>
</dbReference>
<dbReference type="InterPro" id="IPR029041">
    <property type="entry name" value="FAD-linked_oxidoreductase-like"/>
</dbReference>
<dbReference type="PIRSF" id="PIRSF000196">
    <property type="entry name" value="Pro_dehydrog"/>
    <property type="match status" value="1"/>
</dbReference>
<comment type="caution">
    <text evidence="11">The sequence shown here is derived from an EMBL/GenBank/DDBJ whole genome shotgun (WGS) entry which is preliminary data.</text>
</comment>
<dbReference type="EMBL" id="JBINXB010000002">
    <property type="protein sequence ID" value="MFH6564832.1"/>
    <property type="molecule type" value="Genomic_DNA"/>
</dbReference>
<dbReference type="InterPro" id="IPR008219">
    <property type="entry name" value="PRODH_bac_arc"/>
</dbReference>
<evidence type="ECO:0000256" key="2">
    <source>
        <dbReference type="ARBA" id="ARBA00004739"/>
    </source>
</evidence>
<comment type="catalytic activity">
    <reaction evidence="9">
        <text>L-proline + a quinone = (S)-1-pyrroline-5-carboxylate + a quinol + H(+)</text>
        <dbReference type="Rhea" id="RHEA:23784"/>
        <dbReference type="ChEBI" id="CHEBI:15378"/>
        <dbReference type="ChEBI" id="CHEBI:17388"/>
        <dbReference type="ChEBI" id="CHEBI:24646"/>
        <dbReference type="ChEBI" id="CHEBI:60039"/>
        <dbReference type="ChEBI" id="CHEBI:132124"/>
        <dbReference type="EC" id="1.5.5.2"/>
    </reaction>
</comment>
<keyword evidence="7" id="KW-0560">Oxidoreductase</keyword>
<name>A0ABW7LT76_9PSED</name>
<organism evidence="11 12">
    <name type="scientific">Pseudomonas kulmbachensis</name>
    <dbReference type="NCBI Taxonomy" id="3043408"/>
    <lineage>
        <taxon>Bacteria</taxon>
        <taxon>Pseudomonadati</taxon>
        <taxon>Pseudomonadota</taxon>
        <taxon>Gammaproteobacteria</taxon>
        <taxon>Pseudomonadales</taxon>
        <taxon>Pseudomonadaceae</taxon>
        <taxon>Pseudomonas</taxon>
    </lineage>
</organism>
<evidence type="ECO:0000256" key="1">
    <source>
        <dbReference type="ARBA" id="ARBA00001974"/>
    </source>
</evidence>
<accession>A0ABW7LT76</accession>
<dbReference type="InterPro" id="IPR015659">
    <property type="entry name" value="Proline_oxidase"/>
</dbReference>
<evidence type="ECO:0000259" key="10">
    <source>
        <dbReference type="Pfam" id="PF01619"/>
    </source>
</evidence>
<dbReference type="EC" id="1.5.5.2" evidence="3"/>
<dbReference type="PANTHER" id="PTHR13914:SF0">
    <property type="entry name" value="PROLINE DEHYDROGENASE 1, MITOCHONDRIAL"/>
    <property type="match status" value="1"/>
</dbReference>
<proteinExistence type="predicted"/>
<keyword evidence="5" id="KW-0547">Nucleotide-binding</keyword>
<dbReference type="Gene3D" id="3.20.20.220">
    <property type="match status" value="1"/>
</dbReference>
<evidence type="ECO:0000256" key="6">
    <source>
        <dbReference type="ARBA" id="ARBA00022827"/>
    </source>
</evidence>
<evidence type="ECO:0000313" key="12">
    <source>
        <dbReference type="Proteomes" id="UP001609821"/>
    </source>
</evidence>
<evidence type="ECO:0000256" key="7">
    <source>
        <dbReference type="ARBA" id="ARBA00023002"/>
    </source>
</evidence>
<reference evidence="11 12" key="1">
    <citation type="submission" date="2024-10" db="EMBL/GenBank/DDBJ databases">
        <title>Aeromonas and Pseudomonas from the Cagarras Archipelago, Rio de Janeiro, Brazil.</title>
        <authorList>
            <person name="Canellas A.L.B."/>
            <person name="Laport M.S."/>
        </authorList>
    </citation>
    <scope>NUCLEOTIDE SEQUENCE [LARGE SCALE GENOMIC DNA]</scope>
    <source>
        <strain evidence="11 12">CPF-4</strain>
    </source>
</reference>
<dbReference type="Proteomes" id="UP001609821">
    <property type="component" value="Unassembled WGS sequence"/>
</dbReference>
<evidence type="ECO:0000256" key="5">
    <source>
        <dbReference type="ARBA" id="ARBA00022741"/>
    </source>
</evidence>
<comment type="pathway">
    <text evidence="2">Amino-acid degradation; L-proline degradation into L-glutamate; L-glutamate from L-proline: step 1/2.</text>
</comment>
<dbReference type="Pfam" id="PF01619">
    <property type="entry name" value="Pro_dh"/>
    <property type="match status" value="1"/>
</dbReference>